<dbReference type="RefSeq" id="WP_156607853.1">
    <property type="nucleotide sequence ID" value="NZ_WPCU01000004.1"/>
</dbReference>
<dbReference type="AlphaFoldDB" id="A0A6A9UQY2"/>
<protein>
    <recommendedName>
        <fullName evidence="1">VWFA domain-containing protein</fullName>
    </recommendedName>
</protein>
<dbReference type="SMART" id="SM00327">
    <property type="entry name" value="VWA"/>
    <property type="match status" value="1"/>
</dbReference>
<dbReference type="InterPro" id="IPR036465">
    <property type="entry name" value="vWFA_dom_sf"/>
</dbReference>
<evidence type="ECO:0000313" key="3">
    <source>
        <dbReference type="Proteomes" id="UP000435304"/>
    </source>
</evidence>
<sequence length="657" mass="73112">MSTRRGRWSYRAWHDGPDPLAPPFDLRRVVDEVGERVLAGESLRDVLDELRRHGTRQTPGVDALRRRLAERRRELRRRGNLGGVLDQVRAALDQALAAERDALAEDPGEEARWAEMELDTLPDSTAAAVRGLADYEWRSEEARQTYQQITQMLREQVLDQQFAGMKQALSGQDPESSQRLRDMLADLNSLLASHARGEDTTQAFADFMAAHGDFFPEQPADTDELIELLARRQADAERLMRSLSAEQRAELADLMQQALGGDPDLASQLSQLRDNLSALRPGMMNGRGFDVDGQEQLGYGEAVGVVSDLADVESLQRQLGQDYAGAGLDDVDVEAVERQLGGEAVRDLEQLRRLERELERQGWLQRDAEGLSLSPKALRRLGETTLRQIFASLEAPRTGSHDDQRTGAADERTGAFLPWELGGEKPVDAVRTVINAVARQPRPEPGQRLRLAPEDFVVAETERRTSAAVALCVDLSFSMIQADRWGPMKQTSLALAHLIGTRFRSDALQIIGFDLMARRLSPVELAAVEPAWVQGTNLAHALSLAGRHLHRHPEAEPVVLVVTDGEPTAHLLPDGSPHFAWPTERETLRATLQQVDRLTRARATLNFFRLGDDPGLERFLDAVARRAGGRVFSPQLGRLGEYVVSDYLRSRRGRRAA</sequence>
<evidence type="ECO:0000259" key="1">
    <source>
        <dbReference type="SMART" id="SM00327"/>
    </source>
</evidence>
<dbReference type="EMBL" id="WPCU01000004">
    <property type="protein sequence ID" value="MVA74988.1"/>
    <property type="molecule type" value="Genomic_DNA"/>
</dbReference>
<organism evidence="2 3">
    <name type="scientific">Auraticoccus cholistanensis</name>
    <dbReference type="NCBI Taxonomy" id="2656650"/>
    <lineage>
        <taxon>Bacteria</taxon>
        <taxon>Bacillati</taxon>
        <taxon>Actinomycetota</taxon>
        <taxon>Actinomycetes</taxon>
        <taxon>Propionibacteriales</taxon>
        <taxon>Propionibacteriaceae</taxon>
        <taxon>Auraticoccus</taxon>
    </lineage>
</organism>
<gene>
    <name evidence="2" type="ORF">GC722_02940</name>
</gene>
<evidence type="ECO:0000313" key="2">
    <source>
        <dbReference type="EMBL" id="MVA74988.1"/>
    </source>
</evidence>
<dbReference type="Proteomes" id="UP000435304">
    <property type="component" value="Unassembled WGS sequence"/>
</dbReference>
<name>A0A6A9UQY2_9ACTN</name>
<reference evidence="2 3" key="1">
    <citation type="submission" date="2019-12" db="EMBL/GenBank/DDBJ databases">
        <title>Auraticoccus cholistani sp. nov., an actinomycete isolated from soil of Cholistan desert.</title>
        <authorList>
            <person name="Cheema M.T."/>
        </authorList>
    </citation>
    <scope>NUCLEOTIDE SEQUENCE [LARGE SCALE GENOMIC DNA]</scope>
    <source>
        <strain evidence="2 3">F435</strain>
    </source>
</reference>
<keyword evidence="3" id="KW-1185">Reference proteome</keyword>
<accession>A0A6A9UQY2</accession>
<proteinExistence type="predicted"/>
<dbReference type="InterPro" id="IPR002035">
    <property type="entry name" value="VWF_A"/>
</dbReference>
<feature type="domain" description="VWFA" evidence="1">
    <location>
        <begin position="466"/>
        <end position="648"/>
    </location>
</feature>
<dbReference type="Gene3D" id="3.40.50.410">
    <property type="entry name" value="von Willebrand factor, type A domain"/>
    <property type="match status" value="1"/>
</dbReference>
<comment type="caution">
    <text evidence="2">The sequence shown here is derived from an EMBL/GenBank/DDBJ whole genome shotgun (WGS) entry which is preliminary data.</text>
</comment>
<dbReference type="CDD" id="cd00198">
    <property type="entry name" value="vWFA"/>
    <property type="match status" value="1"/>
</dbReference>
<dbReference type="SUPFAM" id="SSF53300">
    <property type="entry name" value="vWA-like"/>
    <property type="match status" value="1"/>
</dbReference>